<dbReference type="EMBL" id="JAEHOE010000435">
    <property type="protein sequence ID" value="KAG2481855.1"/>
    <property type="molecule type" value="Genomic_DNA"/>
</dbReference>
<feature type="non-terminal residue" evidence="4">
    <location>
        <position position="1185"/>
    </location>
</feature>
<dbReference type="PANTHER" id="PTHR45982">
    <property type="entry name" value="REGULATOR OF CHROMOSOME CONDENSATION"/>
    <property type="match status" value="1"/>
</dbReference>
<evidence type="ECO:0000313" key="4">
    <source>
        <dbReference type="EMBL" id="KAG2481855.1"/>
    </source>
</evidence>
<dbReference type="GO" id="GO:0005085">
    <property type="term" value="F:guanyl-nucleotide exchange factor activity"/>
    <property type="evidence" value="ECO:0007669"/>
    <property type="project" value="TreeGrafter"/>
</dbReference>
<dbReference type="Pfam" id="PF13540">
    <property type="entry name" value="RCC1_2"/>
    <property type="match status" value="2"/>
</dbReference>
<feature type="compositionally biased region" description="Pro residues" evidence="2">
    <location>
        <begin position="642"/>
        <end position="669"/>
    </location>
</feature>
<feature type="region of interest" description="Disordered" evidence="2">
    <location>
        <begin position="642"/>
        <end position="670"/>
    </location>
</feature>
<evidence type="ECO:0000256" key="1">
    <source>
        <dbReference type="PROSITE-ProRule" id="PRU00235"/>
    </source>
</evidence>
<evidence type="ECO:0000256" key="2">
    <source>
        <dbReference type="SAM" id="MobiDB-lite"/>
    </source>
</evidence>
<name>A0A836BMF2_9CHLO</name>
<proteinExistence type="predicted"/>
<feature type="domain" description="Peptidase M11 gametolysin" evidence="3">
    <location>
        <begin position="227"/>
        <end position="497"/>
    </location>
</feature>
<evidence type="ECO:0000313" key="5">
    <source>
        <dbReference type="Proteomes" id="UP000612055"/>
    </source>
</evidence>
<dbReference type="Gene3D" id="2.130.10.30">
    <property type="entry name" value="Regulator of chromosome condensation 1/beta-lactamase-inhibitor protein II"/>
    <property type="match status" value="2"/>
</dbReference>
<dbReference type="Proteomes" id="UP000612055">
    <property type="component" value="Unassembled WGS sequence"/>
</dbReference>
<evidence type="ECO:0000259" key="3">
    <source>
        <dbReference type="Pfam" id="PF05548"/>
    </source>
</evidence>
<gene>
    <name evidence="4" type="ORF">HYH03_019183</name>
</gene>
<feature type="region of interest" description="Disordered" evidence="2">
    <location>
        <begin position="91"/>
        <end position="116"/>
    </location>
</feature>
<dbReference type="InterPro" id="IPR000408">
    <property type="entry name" value="Reg_chr_condens"/>
</dbReference>
<organism evidence="4 5">
    <name type="scientific">Edaphochlamys debaryana</name>
    <dbReference type="NCBI Taxonomy" id="47281"/>
    <lineage>
        <taxon>Eukaryota</taxon>
        <taxon>Viridiplantae</taxon>
        <taxon>Chlorophyta</taxon>
        <taxon>core chlorophytes</taxon>
        <taxon>Chlorophyceae</taxon>
        <taxon>CS clade</taxon>
        <taxon>Chlamydomonadales</taxon>
        <taxon>Chlamydomonadales incertae sedis</taxon>
        <taxon>Edaphochlamys</taxon>
    </lineage>
</organism>
<feature type="repeat" description="RCC1" evidence="1">
    <location>
        <begin position="863"/>
        <end position="922"/>
    </location>
</feature>
<dbReference type="PROSITE" id="PS50012">
    <property type="entry name" value="RCC1_3"/>
    <property type="match status" value="2"/>
</dbReference>
<accession>A0A836BMF2</accession>
<dbReference type="InterPro" id="IPR051553">
    <property type="entry name" value="Ran_GTPase-activating"/>
</dbReference>
<dbReference type="Pfam" id="PF05548">
    <property type="entry name" value="Peptidase_M11"/>
    <property type="match status" value="1"/>
</dbReference>
<dbReference type="AlphaFoldDB" id="A0A836BMF2"/>
<feature type="repeat" description="RCC1" evidence="1">
    <location>
        <begin position="1091"/>
        <end position="1139"/>
    </location>
</feature>
<feature type="compositionally biased region" description="Low complexity" evidence="2">
    <location>
        <begin position="105"/>
        <end position="116"/>
    </location>
</feature>
<comment type="caution">
    <text evidence="4">The sequence shown here is derived from an EMBL/GenBank/DDBJ whole genome shotgun (WGS) entry which is preliminary data.</text>
</comment>
<keyword evidence="5" id="KW-1185">Reference proteome</keyword>
<sequence length="1185" mass="123435">SASASVAAIAPAPGSTSLTPGVYRPSGNLSHLLPPAGAAPTRLAGSAWALRVLDNATKDAGAVLGWNLTLWGEPASLSAYSAPPQASLSAAAARAPFSTPPPTKPSSSAEAPFPAPAQASLTPKAAYALQTATAPAPLAAPTQTPPSPNAPEPFAIAGRVSLSISHQGGEVTWYVARLNDSANFRLPGQPRSAATNLTVPAGALVNMVGLSPSKPGTLAANVSVSLLVIVLRLSESEECGESAGADVAGVSNVLWAEGGVAAQLAACSHGRFRLLRNSSQMISVTLPCRVEVTACDTVTTANLAKDAIDTSVKRGLLRGFTHRMFVMPGDSQCSWSGLGEMGGVETWLTAGPQGVYKPGAVMQELLHNFGLHHGWRDGSEYADFSTWMGSAYSACPSAPELLKLGWATPLVTLNSSNLPAASTLTNLTLRATYLSGSGVMIRILPDWLPFYRTSDSTNLYLSLRVRGGADQQLDGEYDYKLSVHEAISAVDNSPPTAEKDPRFNLTALLDQGEKLTLKGHGLVIQARELSDDGTRMLVDVCRFRYNSTLECRLLPAVGTVCPIVPGYTARRDVDCSLPAASNNLGLERSLGALASFCNSEPRGCRGFSWDSRFQAGYWKASVTPTQAALGICLYSKIMPPPPAPSPPSPRPPPLPPSPGPPPPSPPPKCPSVTGYLVREDVVHTGDDIEALGLMNDWVSLATACNLDRACEGFGWRPSASLGSAKLNTTVTACPSLTGFEAGRPNARRPSGSDLTDLGGAASLAALAWACFRDTRCVGLEWSFRDGRGAAKGNVTGGAVAATGWCAYEKIKPKLATGGYHACALWSGSLKCWGVGDRGQLGSGGRDDVAAGWVHTCVILEPGGAVKCWGDNASGQLGLGDTDQRELNSSTTPDLLPTVDLGPRLRALKLFGGVFHTCAVLQLLGNSSTIVKCWGDNMYGTLLDGTKASRGRYPGSMGVNLPAALINPGMSPSGFGLSIFQSCVLLQPGGRVKCSNSSKSGLDPDLVDFLDLGAGVEASAISGFGEHICLILQPGSRLKCFGSNYKGQLGLGTGPSAPDWTSDLPFVDVGDGVKELSGGQGYFTCAVLESDGGVKCWGDNEYGPLGLGDTVQRGSDPSTIPRLLLPVELGSGRTAAQLVEGTRFACATLRPGYGVKCWGWITGYGDNPGEMGDALPFVDLGWPGLW</sequence>
<dbReference type="GO" id="GO:0005737">
    <property type="term" value="C:cytoplasm"/>
    <property type="evidence" value="ECO:0007669"/>
    <property type="project" value="TreeGrafter"/>
</dbReference>
<dbReference type="PANTHER" id="PTHR45982:SF1">
    <property type="entry name" value="REGULATOR OF CHROMOSOME CONDENSATION"/>
    <property type="match status" value="1"/>
</dbReference>
<dbReference type="InterPro" id="IPR009091">
    <property type="entry name" value="RCC1/BLIP-II"/>
</dbReference>
<dbReference type="InterPro" id="IPR008752">
    <property type="entry name" value="Peptidase_M11"/>
</dbReference>
<dbReference type="OrthoDB" id="538768at2759"/>
<protein>
    <recommendedName>
        <fullName evidence="3">Peptidase M11 gametolysin domain-containing protein</fullName>
    </recommendedName>
</protein>
<dbReference type="SUPFAM" id="SSF50985">
    <property type="entry name" value="RCC1/BLIP-II"/>
    <property type="match status" value="1"/>
</dbReference>
<reference evidence="4" key="1">
    <citation type="journal article" date="2020" name="bioRxiv">
        <title>Comparative genomics of Chlamydomonas.</title>
        <authorList>
            <person name="Craig R.J."/>
            <person name="Hasan A.R."/>
            <person name="Ness R.W."/>
            <person name="Keightley P.D."/>
        </authorList>
    </citation>
    <scope>NUCLEOTIDE SEQUENCE</scope>
    <source>
        <strain evidence="4">CCAP 11/70</strain>
    </source>
</reference>